<dbReference type="InterPro" id="IPR027417">
    <property type="entry name" value="P-loop_NTPase"/>
</dbReference>
<name>A0A1L6TCD0_PISSA</name>
<sequence length="301" mass="33889">MPRKKSEVLVKKQIIAIGLAGAGKTSFLKGQLSKSSTIVADSVHITTDLQDSRVWDVGGNPRYDRMQSLYHQNAKTALLFIDCSRVNESIANLRSKVKKLPTDIRYGVVFTKRDLTPNLDIAESFEKVKEQLNLFSKPFVSSKPYVSTSLHDSETSLNIKLKELIESEARAFKKIETALTSLEKHRDKKIKKSDSKYDKVTGFIQDTRQRINDFNSGNNQAFAGYQKHHQGMIKDLKDNRTTAKWWRAIAINFATLGVSLICTRISTRKTTKSYLPFYSESLATSGTKTMKVESQIAALTA</sequence>
<dbReference type="Pfam" id="PF08477">
    <property type="entry name" value="Roc"/>
    <property type="match status" value="1"/>
</dbReference>
<dbReference type="AlphaFoldDB" id="A0A1L6TCD0"/>
<dbReference type="OrthoDB" id="10017372at2"/>
<accession>A0A1L6TCD0</accession>
<evidence type="ECO:0000313" key="2">
    <source>
        <dbReference type="Proteomes" id="UP000029558"/>
    </source>
</evidence>
<dbReference type="Gene3D" id="3.40.50.300">
    <property type="entry name" value="P-loop containing nucleotide triphosphate hydrolases"/>
    <property type="match status" value="1"/>
</dbReference>
<reference evidence="1 2" key="1">
    <citation type="journal article" date="2014" name="Genome Announc.">
        <title>Comparative Genome Analysis of Two Isolates of the Fish Pathogen Piscirickettsia salmonis from Different Hosts Reveals Major Differences in Virulence-Associated Secretion Systems.</title>
        <authorList>
            <person name="Bohle H."/>
            <person name="Henriquez P."/>
            <person name="Grothusen H."/>
            <person name="Navas E."/>
            <person name="Sandoval A."/>
            <person name="Bustamante F."/>
            <person name="Bustos P."/>
            <person name="Mancilla M."/>
        </authorList>
    </citation>
    <scope>NUCLEOTIDE SEQUENCE [LARGE SCALE GENOMIC DNA]</scope>
    <source>
        <strain evidence="2">B1-32597</strain>
    </source>
</reference>
<proteinExistence type="predicted"/>
<organism evidence="1 2">
    <name type="scientific">Piscirickettsia salmonis</name>
    <dbReference type="NCBI Taxonomy" id="1238"/>
    <lineage>
        <taxon>Bacteria</taxon>
        <taxon>Pseudomonadati</taxon>
        <taxon>Pseudomonadota</taxon>
        <taxon>Gammaproteobacteria</taxon>
        <taxon>Thiotrichales</taxon>
        <taxon>Piscirickettsiaceae</taxon>
        <taxon>Piscirickettsia</taxon>
    </lineage>
</organism>
<evidence type="ECO:0000313" key="1">
    <source>
        <dbReference type="EMBL" id="ALB23042.1"/>
    </source>
</evidence>
<dbReference type="RefSeq" id="WP_027243123.1">
    <property type="nucleotide sequence ID" value="NZ_CP012508.1"/>
</dbReference>
<gene>
    <name evidence="1" type="ORF">KU39_1862</name>
</gene>
<dbReference type="Proteomes" id="UP000029558">
    <property type="component" value="Chromosome"/>
</dbReference>
<protein>
    <submittedName>
        <fullName evidence="1">Ras family protein</fullName>
    </submittedName>
</protein>
<dbReference type="EMBL" id="CP012508">
    <property type="protein sequence ID" value="ALB23042.1"/>
    <property type="molecule type" value="Genomic_DNA"/>
</dbReference>
<dbReference type="SUPFAM" id="SSF52540">
    <property type="entry name" value="P-loop containing nucleoside triphosphate hydrolases"/>
    <property type="match status" value="1"/>
</dbReference>